<comment type="caution">
    <text evidence="1">The sequence shown here is derived from an EMBL/GenBank/DDBJ whole genome shotgun (WGS) entry which is preliminary data.</text>
</comment>
<dbReference type="RefSeq" id="WP_209244674.1">
    <property type="nucleotide sequence ID" value="NZ_JAGHKT020000061.1"/>
</dbReference>
<sequence>MEDKFIQIIPASENLFSKSYIEEDGVYLYSPIVCMALTSDGDIKFCDMDGSGYIDEIDTFMVVKYLPELDEYVELFDFE</sequence>
<dbReference type="EMBL" id="JAGHKT020000061">
    <property type="protein sequence ID" value="MCM5673551.1"/>
    <property type="molecule type" value="Genomic_DNA"/>
</dbReference>
<gene>
    <name evidence="1" type="ORF">J7T32_012550</name>
</gene>
<evidence type="ECO:0008006" key="3">
    <source>
        <dbReference type="Google" id="ProtNLM"/>
    </source>
</evidence>
<protein>
    <recommendedName>
        <fullName evidence="3">Pathogenicity island protein</fullName>
    </recommendedName>
</protein>
<dbReference type="AlphaFoldDB" id="A0A8X8GRE6"/>
<name>A0A8X8GRE6_STAHO</name>
<reference evidence="1 2" key="1">
    <citation type="submission" date="2022-06" db="EMBL/GenBank/DDBJ databases">
        <title>Staphylococcus hominis ShoR14 genome sequence.</title>
        <authorList>
            <person name="Yeo C.C."/>
            <person name="Chew C.H."/>
            <person name="Che Hamzah A.M."/>
            <person name="Al-Trad E.I."/>
        </authorList>
    </citation>
    <scope>NUCLEOTIDE SEQUENCE [LARGE SCALE GENOMIC DNA]</scope>
    <source>
        <strain evidence="1 2">ShoR14</strain>
    </source>
</reference>
<evidence type="ECO:0000313" key="1">
    <source>
        <dbReference type="EMBL" id="MCM5673551.1"/>
    </source>
</evidence>
<keyword evidence="2" id="KW-1185">Reference proteome</keyword>
<feature type="non-terminal residue" evidence="1">
    <location>
        <position position="79"/>
    </location>
</feature>
<accession>A0A8X8GRE6</accession>
<evidence type="ECO:0000313" key="2">
    <source>
        <dbReference type="Proteomes" id="UP000665944"/>
    </source>
</evidence>
<organism evidence="1 2">
    <name type="scientific">Staphylococcus hominis</name>
    <dbReference type="NCBI Taxonomy" id="1290"/>
    <lineage>
        <taxon>Bacteria</taxon>
        <taxon>Bacillati</taxon>
        <taxon>Bacillota</taxon>
        <taxon>Bacilli</taxon>
        <taxon>Bacillales</taxon>
        <taxon>Staphylococcaceae</taxon>
        <taxon>Staphylococcus</taxon>
    </lineage>
</organism>
<proteinExistence type="predicted"/>
<dbReference type="Proteomes" id="UP000665944">
    <property type="component" value="Unassembled WGS sequence"/>
</dbReference>